<dbReference type="InterPro" id="IPR054502">
    <property type="entry name" value="bHLH-TF_ACT-like_plant"/>
</dbReference>
<evidence type="ECO:0000313" key="10">
    <source>
        <dbReference type="EMBL" id="WOL08550.1"/>
    </source>
</evidence>
<keyword evidence="5" id="KW-0238">DNA-binding</keyword>
<evidence type="ECO:0000256" key="4">
    <source>
        <dbReference type="ARBA" id="ARBA00023015"/>
    </source>
</evidence>
<comment type="subcellular location">
    <subcellularLocation>
        <location evidence="1">Nucleus</location>
    </subcellularLocation>
</comment>
<reference evidence="10 11" key="1">
    <citation type="submission" date="2023-10" db="EMBL/GenBank/DDBJ databases">
        <title>Chromosome-scale genome assembly provides insights into flower coloration mechanisms of Canna indica.</title>
        <authorList>
            <person name="Li C."/>
        </authorList>
    </citation>
    <scope>NUCLEOTIDE SEQUENCE [LARGE SCALE GENOMIC DNA]</scope>
    <source>
        <tissue evidence="10">Flower</tissue>
    </source>
</reference>
<gene>
    <name evidence="10" type="ORF">Cni_G17303</name>
</gene>
<dbReference type="PANTHER" id="PTHR31945:SF26">
    <property type="entry name" value="TRANSCRIPTION FACTOR BHLH35"/>
    <property type="match status" value="1"/>
</dbReference>
<evidence type="ECO:0000256" key="1">
    <source>
        <dbReference type="ARBA" id="ARBA00004123"/>
    </source>
</evidence>
<keyword evidence="6" id="KW-0804">Transcription</keyword>
<dbReference type="Pfam" id="PF22754">
    <property type="entry name" value="bHLH-TF_ACT-like_plant"/>
    <property type="match status" value="1"/>
</dbReference>
<dbReference type="FunFam" id="4.10.280.10:FF:000096">
    <property type="entry name" value="Basic helix-loop-helix (BHLH) DNA-binding superfamily protein"/>
    <property type="match status" value="1"/>
</dbReference>
<dbReference type="PANTHER" id="PTHR31945">
    <property type="entry name" value="TRANSCRIPTION FACTOR SCREAM2-RELATED"/>
    <property type="match status" value="1"/>
</dbReference>
<dbReference type="Gene3D" id="4.10.280.10">
    <property type="entry name" value="Helix-loop-helix DNA-binding domain"/>
    <property type="match status" value="1"/>
</dbReference>
<keyword evidence="4" id="KW-0805">Transcription regulation</keyword>
<dbReference type="GO" id="GO:0046983">
    <property type="term" value="F:protein dimerization activity"/>
    <property type="evidence" value="ECO:0007669"/>
    <property type="project" value="InterPro"/>
</dbReference>
<dbReference type="InterPro" id="IPR051358">
    <property type="entry name" value="TF_AMS/ICE1/BHLH6-like"/>
</dbReference>
<dbReference type="GO" id="GO:0005634">
    <property type="term" value="C:nucleus"/>
    <property type="evidence" value="ECO:0007669"/>
    <property type="project" value="UniProtKB-SubCell"/>
</dbReference>
<evidence type="ECO:0000259" key="9">
    <source>
        <dbReference type="PROSITE" id="PS50888"/>
    </source>
</evidence>
<evidence type="ECO:0000256" key="6">
    <source>
        <dbReference type="ARBA" id="ARBA00023163"/>
    </source>
</evidence>
<dbReference type="AlphaFoldDB" id="A0AAQ3QHL6"/>
<dbReference type="Pfam" id="PF00010">
    <property type="entry name" value="HLH"/>
    <property type="match status" value="1"/>
</dbReference>
<protein>
    <submittedName>
        <fullName evidence="10">Transcription factor bHLH35</fullName>
    </submittedName>
</protein>
<accession>A0AAQ3QHL6</accession>
<dbReference type="InterPro" id="IPR011598">
    <property type="entry name" value="bHLH_dom"/>
</dbReference>
<sequence>MDAMEADYIHYWDIKRFNDSVEELESWAFQEAISGGLYYDSSSPEGASSSAITKNIAMERNRRKKLNEKLYALRSVVPNITKMDKASIIKDAIEYIQQLQEQERMMQAEISELESLREDKASSFIDDLEYEDDLHFMQRKKRRSSFSPGSPSSPPIEILELKVSKMGEKTMVASITCNKKRDTLIKVCELFESLNLKIVTANISSVSGSLLHTVFVESDEMGSAELKEKIEAAIVELDGPRRAISSMSY</sequence>
<dbReference type="GO" id="GO:0043565">
    <property type="term" value="F:sequence-specific DNA binding"/>
    <property type="evidence" value="ECO:0007669"/>
    <property type="project" value="TreeGrafter"/>
</dbReference>
<keyword evidence="7" id="KW-0539">Nucleus</keyword>
<dbReference type="PROSITE" id="PS50888">
    <property type="entry name" value="BHLH"/>
    <property type="match status" value="1"/>
</dbReference>
<organism evidence="10 11">
    <name type="scientific">Canna indica</name>
    <name type="common">Indian-shot</name>
    <dbReference type="NCBI Taxonomy" id="4628"/>
    <lineage>
        <taxon>Eukaryota</taxon>
        <taxon>Viridiplantae</taxon>
        <taxon>Streptophyta</taxon>
        <taxon>Embryophyta</taxon>
        <taxon>Tracheophyta</taxon>
        <taxon>Spermatophyta</taxon>
        <taxon>Magnoliopsida</taxon>
        <taxon>Liliopsida</taxon>
        <taxon>Zingiberales</taxon>
        <taxon>Cannaceae</taxon>
        <taxon>Canna</taxon>
    </lineage>
</organism>
<feature type="domain" description="BHLH" evidence="9">
    <location>
        <begin position="50"/>
        <end position="99"/>
    </location>
</feature>
<dbReference type="EMBL" id="CP136894">
    <property type="protein sequence ID" value="WOL08550.1"/>
    <property type="molecule type" value="Genomic_DNA"/>
</dbReference>
<dbReference type="SUPFAM" id="SSF47459">
    <property type="entry name" value="HLH, helix-loop-helix DNA-binding domain"/>
    <property type="match status" value="1"/>
</dbReference>
<proteinExistence type="inferred from homology"/>
<keyword evidence="8" id="KW-0175">Coiled coil</keyword>
<comment type="similarity">
    <text evidence="2">Belongs to the bHLH protein family.</text>
</comment>
<dbReference type="InterPro" id="IPR036638">
    <property type="entry name" value="HLH_DNA-bd_sf"/>
</dbReference>
<evidence type="ECO:0000256" key="2">
    <source>
        <dbReference type="ARBA" id="ARBA00005510"/>
    </source>
</evidence>
<dbReference type="GO" id="GO:0003700">
    <property type="term" value="F:DNA-binding transcription factor activity"/>
    <property type="evidence" value="ECO:0007669"/>
    <property type="project" value="TreeGrafter"/>
</dbReference>
<evidence type="ECO:0000256" key="3">
    <source>
        <dbReference type="ARBA" id="ARBA00011738"/>
    </source>
</evidence>
<evidence type="ECO:0000256" key="7">
    <source>
        <dbReference type="ARBA" id="ARBA00023242"/>
    </source>
</evidence>
<evidence type="ECO:0000256" key="8">
    <source>
        <dbReference type="SAM" id="Coils"/>
    </source>
</evidence>
<comment type="subunit">
    <text evidence="3">Homodimer.</text>
</comment>
<evidence type="ECO:0000313" key="11">
    <source>
        <dbReference type="Proteomes" id="UP001327560"/>
    </source>
</evidence>
<dbReference type="Proteomes" id="UP001327560">
    <property type="component" value="Chromosome 5"/>
</dbReference>
<evidence type="ECO:0000256" key="5">
    <source>
        <dbReference type="ARBA" id="ARBA00023125"/>
    </source>
</evidence>
<name>A0AAQ3QHL6_9LILI</name>
<dbReference type="SMART" id="SM00353">
    <property type="entry name" value="HLH"/>
    <property type="match status" value="1"/>
</dbReference>
<feature type="coiled-coil region" evidence="8">
    <location>
        <begin position="89"/>
        <end position="119"/>
    </location>
</feature>
<keyword evidence="11" id="KW-1185">Reference proteome</keyword>